<name>A0ABP7X5V0_9GAMM</name>
<evidence type="ECO:0000313" key="9">
    <source>
        <dbReference type="EMBL" id="GAA4105499.1"/>
    </source>
</evidence>
<keyword evidence="6 8" id="KW-0472">Membrane</keyword>
<dbReference type="EMBL" id="BAABDM010000011">
    <property type="protein sequence ID" value="GAA4105499.1"/>
    <property type="molecule type" value="Genomic_DNA"/>
</dbReference>
<dbReference type="RefSeq" id="WP_344938612.1">
    <property type="nucleotide sequence ID" value="NZ_BAABDM010000011.1"/>
</dbReference>
<evidence type="ECO:0000256" key="5">
    <source>
        <dbReference type="ARBA" id="ARBA00022989"/>
    </source>
</evidence>
<evidence type="ECO:0000256" key="7">
    <source>
        <dbReference type="SAM" id="MobiDB-lite"/>
    </source>
</evidence>
<keyword evidence="5 8" id="KW-1133">Transmembrane helix</keyword>
<feature type="transmembrane region" description="Helical" evidence="8">
    <location>
        <begin position="186"/>
        <end position="208"/>
    </location>
</feature>
<dbReference type="InterPro" id="IPR051907">
    <property type="entry name" value="DoxX-like_oxidoreductase"/>
</dbReference>
<proteinExistence type="inferred from homology"/>
<dbReference type="PANTHER" id="PTHR33452:SF19">
    <property type="entry name" value="DOXX FAMILY PROTEIN"/>
    <property type="match status" value="1"/>
</dbReference>
<dbReference type="Pfam" id="PF07681">
    <property type="entry name" value="DoxX"/>
    <property type="match status" value="1"/>
</dbReference>
<evidence type="ECO:0000256" key="8">
    <source>
        <dbReference type="SAM" id="Phobius"/>
    </source>
</evidence>
<organism evidence="9 10">
    <name type="scientific">Zhongshania borealis</name>
    <dbReference type="NCBI Taxonomy" id="889488"/>
    <lineage>
        <taxon>Bacteria</taxon>
        <taxon>Pseudomonadati</taxon>
        <taxon>Pseudomonadota</taxon>
        <taxon>Gammaproteobacteria</taxon>
        <taxon>Cellvibrionales</taxon>
        <taxon>Spongiibacteraceae</taxon>
        <taxon>Zhongshania</taxon>
    </lineage>
</organism>
<keyword evidence="4 8" id="KW-0812">Transmembrane</keyword>
<evidence type="ECO:0000256" key="3">
    <source>
        <dbReference type="ARBA" id="ARBA00022475"/>
    </source>
</evidence>
<evidence type="ECO:0000256" key="2">
    <source>
        <dbReference type="ARBA" id="ARBA00006679"/>
    </source>
</evidence>
<evidence type="ECO:0000256" key="1">
    <source>
        <dbReference type="ARBA" id="ARBA00004651"/>
    </source>
</evidence>
<comment type="subcellular location">
    <subcellularLocation>
        <location evidence="1">Cell membrane</location>
        <topology evidence="1">Multi-pass membrane protein</topology>
    </subcellularLocation>
</comment>
<evidence type="ECO:0000256" key="4">
    <source>
        <dbReference type="ARBA" id="ARBA00022692"/>
    </source>
</evidence>
<dbReference type="PANTHER" id="PTHR33452">
    <property type="entry name" value="OXIDOREDUCTASE CATD-RELATED"/>
    <property type="match status" value="1"/>
</dbReference>
<accession>A0ABP7X5V0</accession>
<protein>
    <recommendedName>
        <fullName evidence="11">DoxX family protein</fullName>
    </recommendedName>
</protein>
<feature type="transmembrane region" description="Helical" evidence="8">
    <location>
        <begin position="92"/>
        <end position="109"/>
    </location>
</feature>
<dbReference type="InterPro" id="IPR032808">
    <property type="entry name" value="DoxX"/>
</dbReference>
<sequence>MTLLFRAYYGIHDFLFGLLAKLDGLAPLLIRLYLAPVMIAAGLYKFRHLDATAQWLGSGLGLPEPELLAQLLTYTELLGGFLLLFGLAVRWVSIPLMVAMFVAAVTVHWDNGWFAIAPADPATSTAKPLADLGLPAARASLENSQAVGDRLRRASTILEEHGNYAWLTEKGNIAVLNNGIEFAATYFIMLLSLLFSGGGRWFSLDYYLDRQARARIRDSKEAKAAKSALADSPEPVIAAVVAPAPNPDSEPLTEPVVVAEALPTAAPKVGELDETEVDSRAEGQAESEVVGTDASLKAETPKT</sequence>
<gene>
    <name evidence="9" type="ORF">GCM10022414_35260</name>
</gene>
<keyword evidence="3" id="KW-1003">Cell membrane</keyword>
<feature type="region of interest" description="Disordered" evidence="7">
    <location>
        <begin position="263"/>
        <end position="303"/>
    </location>
</feature>
<comment type="similarity">
    <text evidence="2">Belongs to the DoxX family.</text>
</comment>
<evidence type="ECO:0008006" key="11">
    <source>
        <dbReference type="Google" id="ProtNLM"/>
    </source>
</evidence>
<dbReference type="Proteomes" id="UP001500392">
    <property type="component" value="Unassembled WGS sequence"/>
</dbReference>
<evidence type="ECO:0000313" key="10">
    <source>
        <dbReference type="Proteomes" id="UP001500392"/>
    </source>
</evidence>
<feature type="transmembrane region" description="Helical" evidence="8">
    <location>
        <begin position="28"/>
        <end position="47"/>
    </location>
</feature>
<evidence type="ECO:0000256" key="6">
    <source>
        <dbReference type="ARBA" id="ARBA00023136"/>
    </source>
</evidence>
<comment type="caution">
    <text evidence="9">The sequence shown here is derived from an EMBL/GenBank/DDBJ whole genome shotgun (WGS) entry which is preliminary data.</text>
</comment>
<keyword evidence="10" id="KW-1185">Reference proteome</keyword>
<reference evidence="10" key="1">
    <citation type="journal article" date="2019" name="Int. J. Syst. Evol. Microbiol.">
        <title>The Global Catalogue of Microorganisms (GCM) 10K type strain sequencing project: providing services to taxonomists for standard genome sequencing and annotation.</title>
        <authorList>
            <consortium name="The Broad Institute Genomics Platform"/>
            <consortium name="The Broad Institute Genome Sequencing Center for Infectious Disease"/>
            <person name="Wu L."/>
            <person name="Ma J."/>
        </authorList>
    </citation>
    <scope>NUCLEOTIDE SEQUENCE [LARGE SCALE GENOMIC DNA]</scope>
    <source>
        <strain evidence="10">JCM 17304</strain>
    </source>
</reference>